<protein>
    <submittedName>
        <fullName evidence="1">Uncharacterized protein</fullName>
    </submittedName>
</protein>
<keyword evidence="2" id="KW-1185">Reference proteome</keyword>
<sequence>MNQDLTMPNSLLCRITNDRQLLFSKSKFNIAPVVRKNQTTNEIVTCSEIMNSYVENSGFPNFVEVV</sequence>
<dbReference type="Proteomes" id="UP001177295">
    <property type="component" value="Chromosome"/>
</dbReference>
<proteinExistence type="predicted"/>
<reference evidence="1 2" key="1">
    <citation type="journal article" date="2023" name="Cell">
        <title>Genetic manipulation of Patescibacteria provides mechanistic insights into microbial dark matter and the epibiotic lifestyle.</title>
        <authorList>
            <person name="Wang Y."/>
            <person name="Gallagher L.A."/>
            <person name="Andrade P.A."/>
            <person name="Liu A."/>
            <person name="Humphreys I.R."/>
            <person name="Turkarslan S."/>
            <person name="Cutler K.J."/>
            <person name="Arrieta-Ortiz M.L."/>
            <person name="Li Y."/>
            <person name="Radey M.C."/>
            <person name="McLean J.S."/>
            <person name="Cong Q."/>
            <person name="Baker D."/>
            <person name="Baliga N.S."/>
            <person name="Peterson S.B."/>
            <person name="Mougous J.D."/>
        </authorList>
    </citation>
    <scope>NUCLEOTIDE SEQUENCE [LARGE SCALE GENOMIC DNA]</scope>
    <source>
        <strain evidence="1 2">ML1</strain>
    </source>
</reference>
<name>A0ABY8WZC3_9BACT</name>
<dbReference type="EMBL" id="CP124550">
    <property type="protein sequence ID" value="WIO46442.1"/>
    <property type="molecule type" value="Genomic_DNA"/>
</dbReference>
<gene>
    <name evidence="1" type="ORF">SEML1_0846</name>
</gene>
<evidence type="ECO:0000313" key="1">
    <source>
        <dbReference type="EMBL" id="WIO46442.1"/>
    </source>
</evidence>
<accession>A0ABY8WZC3</accession>
<organism evidence="1 2">
    <name type="scientific">Candidatus Southlakia epibionticum</name>
    <dbReference type="NCBI Taxonomy" id="3043284"/>
    <lineage>
        <taxon>Bacteria</taxon>
        <taxon>Candidatus Saccharimonadota</taxon>
        <taxon>Candidatus Saccharimonadia</taxon>
        <taxon>Candidatus Saccharimonadales</taxon>
        <taxon>Candidatus Saccharimonadaceae</taxon>
        <taxon>Candidatus Southlakia</taxon>
    </lineage>
</organism>
<evidence type="ECO:0000313" key="2">
    <source>
        <dbReference type="Proteomes" id="UP001177295"/>
    </source>
</evidence>